<reference evidence="2 3" key="1">
    <citation type="submission" date="2023-10" db="EMBL/GenBank/DDBJ databases">
        <title>Genome Sequence of the Siphoviridae Staphylococcus aureus Phage MVC_VPHSA1.</title>
        <authorList>
            <person name="Deepak S.J."/>
            <person name="Porteen K."/>
            <person name="Wilfred R."/>
            <person name="Anbazhagan S."/>
            <person name="Elango A."/>
            <person name="Senthil Kumar T."/>
            <person name="Narendra B."/>
            <person name="Sureshkannan S."/>
            <person name="Nithya Quintoil M."/>
            <person name="Charley C.A."/>
            <person name="Teresa S."/>
            <person name="Raghavendra A.G."/>
        </authorList>
    </citation>
    <scope>NUCLEOTIDE SEQUENCE [LARGE SCALE GENOMIC DNA]</scope>
</reference>
<organism evidence="2 3">
    <name type="scientific">Staphylococcus phage MVC_VPHSA1</name>
    <dbReference type="NCBI Taxonomy" id="3088876"/>
    <lineage>
        <taxon>Viruses</taxon>
        <taxon>Duplodnaviria</taxon>
        <taxon>Heunggongvirae</taxon>
        <taxon>Uroviricota</taxon>
        <taxon>Caudoviricetes</taxon>
        <taxon>Ehrlichviridae</taxon>
        <taxon>Chennaivirus</taxon>
        <taxon>Chennaivirus MVCVPHSA1</taxon>
    </lineage>
</organism>
<dbReference type="InterPro" id="IPR003615">
    <property type="entry name" value="HNH_nuc"/>
</dbReference>
<keyword evidence="2" id="KW-0378">Hydrolase</keyword>
<name>A0ABZ0QYP3_9CAUD</name>
<dbReference type="InterPro" id="IPR044925">
    <property type="entry name" value="His-Me_finger_sf"/>
</dbReference>
<protein>
    <submittedName>
        <fullName evidence="2">HNH endonuclease</fullName>
    </submittedName>
</protein>
<keyword evidence="2" id="KW-0255">Endonuclease</keyword>
<dbReference type="Proteomes" id="UP001322219">
    <property type="component" value="Segment"/>
</dbReference>
<accession>A0ABZ0QYP3</accession>
<dbReference type="GO" id="GO:0004519">
    <property type="term" value="F:endonuclease activity"/>
    <property type="evidence" value="ECO:0007669"/>
    <property type="project" value="UniProtKB-KW"/>
</dbReference>
<keyword evidence="3" id="KW-1185">Reference proteome</keyword>
<gene>
    <name evidence="2" type="ORF">FBHYGVHD_CDS0056</name>
</gene>
<keyword evidence="2" id="KW-0540">Nuclease</keyword>
<evidence type="ECO:0000313" key="3">
    <source>
        <dbReference type="Proteomes" id="UP001322219"/>
    </source>
</evidence>
<sequence length="148" mass="17474">MSVELWREFPLNNNYLVSNFGRVKSTFRNKVLKELNGKFYNKYCLQGKWFDCHRVVALTWVDNPDGKPQVNHKDGNRKNNHPNNLEWVTPSENILHAIESGAIKLKLTREQILEIRNSKENQYELAKRFGIAQSYVSEIQLNKIHKQY</sequence>
<evidence type="ECO:0000259" key="1">
    <source>
        <dbReference type="Pfam" id="PF13392"/>
    </source>
</evidence>
<dbReference type="Pfam" id="PF13392">
    <property type="entry name" value="HNH_3"/>
    <property type="match status" value="1"/>
</dbReference>
<dbReference type="SUPFAM" id="SSF54060">
    <property type="entry name" value="His-Me finger endonucleases"/>
    <property type="match status" value="1"/>
</dbReference>
<dbReference type="EMBL" id="OR670591">
    <property type="protein sequence ID" value="WPF64903.1"/>
    <property type="molecule type" value="Genomic_DNA"/>
</dbReference>
<dbReference type="Gene3D" id="3.90.75.20">
    <property type="match status" value="1"/>
</dbReference>
<feature type="domain" description="HNH nuclease" evidence="1">
    <location>
        <begin position="68"/>
        <end position="93"/>
    </location>
</feature>
<proteinExistence type="predicted"/>
<evidence type="ECO:0000313" key="2">
    <source>
        <dbReference type="EMBL" id="WPF64903.1"/>
    </source>
</evidence>